<dbReference type="InterPro" id="IPR036265">
    <property type="entry name" value="HIT-like_sf"/>
</dbReference>
<gene>
    <name evidence="5" type="ORF">T552_00220</name>
</gene>
<dbReference type="Pfam" id="PF01230">
    <property type="entry name" value="HIT"/>
    <property type="match status" value="1"/>
</dbReference>
<dbReference type="OrthoDB" id="672793at2759"/>
<evidence type="ECO:0000256" key="2">
    <source>
        <dbReference type="PIRSR" id="PIRSR601310-3"/>
    </source>
</evidence>
<dbReference type="InterPro" id="IPR001310">
    <property type="entry name" value="Histidine_triad_HIT"/>
</dbReference>
<sequence length="137" mass="15265">MTVSKCIFCRIIIGELPAYKLFETEKSLAFLDIQPLSTGHALIIPKKHAEKLHELNDDFLADILPIAKRLANAMGLEQYNLLQNNGSLAYQAVFHVHFHLIPKPSSSEGLYVDFKSAKSVGSDSLENIAQTIRNKLS</sequence>
<dbReference type="CDD" id="cd01277">
    <property type="entry name" value="HINT_subgroup"/>
    <property type="match status" value="1"/>
</dbReference>
<dbReference type="GO" id="GO:0003824">
    <property type="term" value="F:catalytic activity"/>
    <property type="evidence" value="ECO:0007669"/>
    <property type="project" value="InterPro"/>
</dbReference>
<dbReference type="VEuPathDB" id="FungiDB:T552_00220"/>
<name>A0A0W4ZT76_PNEC8</name>
<comment type="caution">
    <text evidence="5">The sequence shown here is derived from an EMBL/GenBank/DDBJ whole genome shotgun (WGS) entry which is preliminary data.</text>
</comment>
<dbReference type="SUPFAM" id="SSF54197">
    <property type="entry name" value="HIT-like"/>
    <property type="match status" value="1"/>
</dbReference>
<organism evidence="5 6">
    <name type="scientific">Pneumocystis carinii (strain B80)</name>
    <name type="common">Rat pneumocystis pneumonia agent</name>
    <name type="synonym">Pneumocystis carinii f. sp. carinii</name>
    <dbReference type="NCBI Taxonomy" id="1408658"/>
    <lineage>
        <taxon>Eukaryota</taxon>
        <taxon>Fungi</taxon>
        <taxon>Dikarya</taxon>
        <taxon>Ascomycota</taxon>
        <taxon>Taphrinomycotina</taxon>
        <taxon>Pneumocystomycetes</taxon>
        <taxon>Pneumocystaceae</taxon>
        <taxon>Pneumocystis</taxon>
    </lineage>
</organism>
<dbReference type="PROSITE" id="PS51084">
    <property type="entry name" value="HIT_2"/>
    <property type="match status" value="1"/>
</dbReference>
<proteinExistence type="predicted"/>
<accession>A0A0W4ZT76</accession>
<dbReference type="EMBL" id="LFVZ01000001">
    <property type="protein sequence ID" value="KTW31582.1"/>
    <property type="molecule type" value="Genomic_DNA"/>
</dbReference>
<evidence type="ECO:0000313" key="6">
    <source>
        <dbReference type="Proteomes" id="UP000054454"/>
    </source>
</evidence>
<evidence type="ECO:0000256" key="1">
    <source>
        <dbReference type="PIRSR" id="PIRSR601310-1"/>
    </source>
</evidence>
<dbReference type="PANTHER" id="PTHR46648">
    <property type="entry name" value="HIT FAMILY PROTEIN 1"/>
    <property type="match status" value="1"/>
</dbReference>
<dbReference type="PRINTS" id="PR00332">
    <property type="entry name" value="HISTRIAD"/>
</dbReference>
<reference evidence="6" key="1">
    <citation type="journal article" date="2016" name="Nat. Commun.">
        <title>Genome analysis of three Pneumocystis species reveals adaptation mechanisms to life exclusively in mammalian hosts.</title>
        <authorList>
            <person name="Ma L."/>
            <person name="Chen Z."/>
            <person name="Huang D.W."/>
            <person name="Kutty G."/>
            <person name="Ishihara M."/>
            <person name="Wang H."/>
            <person name="Abouelleil A."/>
            <person name="Bishop L."/>
            <person name="Davey E."/>
            <person name="Deng R."/>
            <person name="Deng X."/>
            <person name="Fan L."/>
            <person name="Fantoni G."/>
            <person name="Fitzgerald M."/>
            <person name="Gogineni E."/>
            <person name="Goldberg J.M."/>
            <person name="Handley G."/>
            <person name="Hu X."/>
            <person name="Huber C."/>
            <person name="Jiao X."/>
            <person name="Jones K."/>
            <person name="Levin J.Z."/>
            <person name="Liu Y."/>
            <person name="Macdonald P."/>
            <person name="Melnikov A."/>
            <person name="Raley C."/>
            <person name="Sassi M."/>
            <person name="Sherman B.T."/>
            <person name="Song X."/>
            <person name="Sykes S."/>
            <person name="Tran B."/>
            <person name="Walsh L."/>
            <person name="Xia Y."/>
            <person name="Yang J."/>
            <person name="Young S."/>
            <person name="Zeng Q."/>
            <person name="Zheng X."/>
            <person name="Stephens R."/>
            <person name="Nusbaum C."/>
            <person name="Birren B.W."/>
            <person name="Azadi P."/>
            <person name="Lempicki R.A."/>
            <person name="Cuomo C.A."/>
            <person name="Kovacs J.A."/>
        </authorList>
    </citation>
    <scope>NUCLEOTIDE SEQUENCE [LARGE SCALE GENOMIC DNA]</scope>
    <source>
        <strain evidence="6">B80</strain>
    </source>
</reference>
<dbReference type="PANTHER" id="PTHR46648:SF1">
    <property type="entry name" value="ADENOSINE 5'-MONOPHOSPHORAMIDASE HNT1"/>
    <property type="match status" value="1"/>
</dbReference>
<evidence type="ECO:0000313" key="5">
    <source>
        <dbReference type="EMBL" id="KTW31582.1"/>
    </source>
</evidence>
<evidence type="ECO:0000256" key="3">
    <source>
        <dbReference type="PROSITE-ProRule" id="PRU00464"/>
    </source>
</evidence>
<dbReference type="GeneID" id="28935040"/>
<feature type="domain" description="HIT" evidence="4">
    <location>
        <begin position="7"/>
        <end position="110"/>
    </location>
</feature>
<dbReference type="GO" id="GO:0009117">
    <property type="term" value="P:nucleotide metabolic process"/>
    <property type="evidence" value="ECO:0007669"/>
    <property type="project" value="TreeGrafter"/>
</dbReference>
<dbReference type="InterPro" id="IPR019808">
    <property type="entry name" value="Histidine_triad_CS"/>
</dbReference>
<dbReference type="InterPro" id="IPR011146">
    <property type="entry name" value="HIT-like"/>
</dbReference>
<dbReference type="RefSeq" id="XP_018227698.1">
    <property type="nucleotide sequence ID" value="XM_018368838.1"/>
</dbReference>
<dbReference type="AlphaFoldDB" id="A0A0W4ZT76"/>
<evidence type="ECO:0000259" key="4">
    <source>
        <dbReference type="PROSITE" id="PS51084"/>
    </source>
</evidence>
<keyword evidence="6" id="KW-1185">Reference proteome</keyword>
<dbReference type="Gene3D" id="3.30.428.10">
    <property type="entry name" value="HIT-like"/>
    <property type="match status" value="1"/>
</dbReference>
<dbReference type="PROSITE" id="PS00892">
    <property type="entry name" value="HIT_1"/>
    <property type="match status" value="1"/>
</dbReference>
<feature type="active site" description="Tele-AMP-histidine intermediate" evidence="1">
    <location>
        <position position="97"/>
    </location>
</feature>
<feature type="short sequence motif" description="Histidine triad motif" evidence="2 3">
    <location>
        <begin position="95"/>
        <end position="99"/>
    </location>
</feature>
<protein>
    <recommendedName>
        <fullName evidence="4">HIT domain-containing protein</fullName>
    </recommendedName>
</protein>
<dbReference type="InterPro" id="IPR039384">
    <property type="entry name" value="HINT"/>
</dbReference>
<dbReference type="Proteomes" id="UP000054454">
    <property type="component" value="Unassembled WGS sequence"/>
</dbReference>